<dbReference type="InterPro" id="IPR051393">
    <property type="entry name" value="ABC_transporter_permease"/>
</dbReference>
<evidence type="ECO:0000256" key="1">
    <source>
        <dbReference type="ARBA" id="ARBA00004651"/>
    </source>
</evidence>
<name>A0A1G8BDF1_9MICO</name>
<evidence type="ECO:0000313" key="10">
    <source>
        <dbReference type="EMBL" id="SDH31272.1"/>
    </source>
</evidence>
<dbReference type="PANTHER" id="PTHR30193">
    <property type="entry name" value="ABC TRANSPORTER PERMEASE PROTEIN"/>
    <property type="match status" value="1"/>
</dbReference>
<keyword evidence="4 7" id="KW-0812">Transmembrane</keyword>
<feature type="transmembrane region" description="Helical" evidence="7">
    <location>
        <begin position="235"/>
        <end position="254"/>
    </location>
</feature>
<keyword evidence="3" id="KW-1003">Cell membrane</keyword>
<comment type="similarity">
    <text evidence="7">Belongs to the binding-protein-dependent transport system permease family.</text>
</comment>
<dbReference type="STRING" id="399736.SAMN04489720_0912"/>
<sequence>MTTSAAARGVGPGPVRSGRRRGAPGARRQAIAAWTLAIPFLALFLAFTAWPLLQSVFLSFTDATRRDLASPFAVDFVGLDNFVEAFGDERFLRAIVNTLGFVVVGVPLTLMVALAAAVALDRGIGRLRAIFRLGFYTPVITSIVAVAVVWRFILHPDHGLANTVLAWVGIDGPNWLGSTTWAMPSLVAMAVWRNFGTAMIIFLAGLQTVPASLREAAELDGANGWQRFRSITLPLLRPTILFVSVTTMIGYLQFFEEPFVMTDGGGPLDSTLSVALYTYEQFSFGEFGFASAVSYVMFAAIAAITAIQFRLLREKD</sequence>
<dbReference type="InterPro" id="IPR035906">
    <property type="entry name" value="MetI-like_sf"/>
</dbReference>
<protein>
    <submittedName>
        <fullName evidence="10">Carbohydrate ABC transporter membrane protein 1, CUT1 family</fullName>
    </submittedName>
</protein>
<feature type="transmembrane region" description="Helical" evidence="7">
    <location>
        <begin position="292"/>
        <end position="312"/>
    </location>
</feature>
<dbReference type="GO" id="GO:0055085">
    <property type="term" value="P:transmembrane transport"/>
    <property type="evidence" value="ECO:0007669"/>
    <property type="project" value="InterPro"/>
</dbReference>
<evidence type="ECO:0000256" key="7">
    <source>
        <dbReference type="RuleBase" id="RU363032"/>
    </source>
</evidence>
<evidence type="ECO:0000259" key="9">
    <source>
        <dbReference type="PROSITE" id="PS50928"/>
    </source>
</evidence>
<keyword evidence="6 7" id="KW-0472">Membrane</keyword>
<gene>
    <name evidence="10" type="ORF">SAMN04489720_0912</name>
</gene>
<keyword evidence="2 7" id="KW-0813">Transport</keyword>
<dbReference type="Gene3D" id="1.10.3720.10">
    <property type="entry name" value="MetI-like"/>
    <property type="match status" value="1"/>
</dbReference>
<dbReference type="RefSeq" id="WP_092502837.1">
    <property type="nucleotide sequence ID" value="NZ_LT629695.1"/>
</dbReference>
<dbReference type="OrthoDB" id="145927at2"/>
<evidence type="ECO:0000256" key="3">
    <source>
        <dbReference type="ARBA" id="ARBA00022475"/>
    </source>
</evidence>
<evidence type="ECO:0000256" key="6">
    <source>
        <dbReference type="ARBA" id="ARBA00023136"/>
    </source>
</evidence>
<dbReference type="EMBL" id="LT629695">
    <property type="protein sequence ID" value="SDH31272.1"/>
    <property type="molecule type" value="Genomic_DNA"/>
</dbReference>
<accession>A0A1G8BDF1</accession>
<reference evidence="11" key="1">
    <citation type="submission" date="2016-10" db="EMBL/GenBank/DDBJ databases">
        <authorList>
            <person name="Varghese N."/>
            <person name="Submissions S."/>
        </authorList>
    </citation>
    <scope>NUCLEOTIDE SEQUENCE [LARGE SCALE GENOMIC DNA]</scope>
    <source>
        <strain evidence="11">DSM 22002</strain>
    </source>
</reference>
<evidence type="ECO:0000256" key="4">
    <source>
        <dbReference type="ARBA" id="ARBA00022692"/>
    </source>
</evidence>
<feature type="transmembrane region" description="Helical" evidence="7">
    <location>
        <begin position="99"/>
        <end position="121"/>
    </location>
</feature>
<dbReference type="PROSITE" id="PS50928">
    <property type="entry name" value="ABC_TM1"/>
    <property type="match status" value="1"/>
</dbReference>
<evidence type="ECO:0000256" key="2">
    <source>
        <dbReference type="ARBA" id="ARBA00022448"/>
    </source>
</evidence>
<feature type="compositionally biased region" description="Low complexity" evidence="8">
    <location>
        <begin position="7"/>
        <end position="16"/>
    </location>
</feature>
<evidence type="ECO:0000256" key="5">
    <source>
        <dbReference type="ARBA" id="ARBA00022989"/>
    </source>
</evidence>
<dbReference type="GO" id="GO:0005886">
    <property type="term" value="C:plasma membrane"/>
    <property type="evidence" value="ECO:0007669"/>
    <property type="project" value="UniProtKB-SubCell"/>
</dbReference>
<feature type="domain" description="ABC transmembrane type-1" evidence="9">
    <location>
        <begin position="95"/>
        <end position="308"/>
    </location>
</feature>
<feature type="transmembrane region" description="Helical" evidence="7">
    <location>
        <begin position="181"/>
        <end position="204"/>
    </location>
</feature>
<keyword evidence="5 7" id="KW-1133">Transmembrane helix</keyword>
<organism evidence="10 11">
    <name type="scientific">Agrococcus jejuensis</name>
    <dbReference type="NCBI Taxonomy" id="399736"/>
    <lineage>
        <taxon>Bacteria</taxon>
        <taxon>Bacillati</taxon>
        <taxon>Actinomycetota</taxon>
        <taxon>Actinomycetes</taxon>
        <taxon>Micrococcales</taxon>
        <taxon>Microbacteriaceae</taxon>
        <taxon>Agrococcus</taxon>
    </lineage>
</organism>
<comment type="subcellular location">
    <subcellularLocation>
        <location evidence="1 7">Cell membrane</location>
        <topology evidence="1 7">Multi-pass membrane protein</topology>
    </subcellularLocation>
</comment>
<dbReference type="CDD" id="cd06261">
    <property type="entry name" value="TM_PBP2"/>
    <property type="match status" value="1"/>
</dbReference>
<feature type="transmembrane region" description="Helical" evidence="7">
    <location>
        <begin position="30"/>
        <end position="53"/>
    </location>
</feature>
<dbReference type="PANTHER" id="PTHR30193:SF37">
    <property type="entry name" value="INNER MEMBRANE ABC TRANSPORTER PERMEASE PROTEIN YCJO"/>
    <property type="match status" value="1"/>
</dbReference>
<proteinExistence type="inferred from homology"/>
<dbReference type="AlphaFoldDB" id="A0A1G8BDF1"/>
<feature type="transmembrane region" description="Helical" evidence="7">
    <location>
        <begin position="133"/>
        <end position="153"/>
    </location>
</feature>
<keyword evidence="11" id="KW-1185">Reference proteome</keyword>
<dbReference type="Pfam" id="PF00528">
    <property type="entry name" value="BPD_transp_1"/>
    <property type="match status" value="1"/>
</dbReference>
<dbReference type="SUPFAM" id="SSF161098">
    <property type="entry name" value="MetI-like"/>
    <property type="match status" value="1"/>
</dbReference>
<feature type="region of interest" description="Disordered" evidence="8">
    <location>
        <begin position="1"/>
        <end position="23"/>
    </location>
</feature>
<evidence type="ECO:0000256" key="8">
    <source>
        <dbReference type="SAM" id="MobiDB-lite"/>
    </source>
</evidence>
<dbReference type="Proteomes" id="UP000198822">
    <property type="component" value="Chromosome I"/>
</dbReference>
<evidence type="ECO:0000313" key="11">
    <source>
        <dbReference type="Proteomes" id="UP000198822"/>
    </source>
</evidence>
<dbReference type="InterPro" id="IPR000515">
    <property type="entry name" value="MetI-like"/>
</dbReference>